<feature type="transmembrane region" description="Helical" evidence="1">
    <location>
        <begin position="14"/>
        <end position="37"/>
    </location>
</feature>
<evidence type="ECO:0000256" key="1">
    <source>
        <dbReference type="SAM" id="Phobius"/>
    </source>
</evidence>
<dbReference type="AlphaFoldDB" id="A0A183AZI0"/>
<dbReference type="EMBL" id="UZAN01052706">
    <property type="protein sequence ID" value="VDP89637.1"/>
    <property type="molecule type" value="Genomic_DNA"/>
</dbReference>
<dbReference type="WBParaSite" id="ECPE_0001240101-mRNA-1">
    <property type="protein sequence ID" value="ECPE_0001240101-mRNA-1"/>
    <property type="gene ID" value="ECPE_0001240101"/>
</dbReference>
<dbReference type="Proteomes" id="UP000272942">
    <property type="component" value="Unassembled WGS sequence"/>
</dbReference>
<evidence type="ECO:0000313" key="3">
    <source>
        <dbReference type="Proteomes" id="UP000272942"/>
    </source>
</evidence>
<keyword evidence="1" id="KW-0472">Membrane</keyword>
<sequence>MLKWIELDVELDEAFVSLVLAVENIPPLGAVFVVDVVPNENPGNVEDCVLVAPALLLFAVVVAFNAALGREVVPKLNTGGEGVAPNIPEAEDVALLVVLLAAGAEVNENSDGVDDTIVATDVIFDGSEAEKMEVGVVLFVPEELGGLDPKGVLENPKLNVDVVLVELEELVVAVDDKKLGNPVVVAETAVSDGVFVVEGTLIEPNVDAVVKDSVILLTAVGTADAVVVELVEVAVTGAPKDGLLVEPTGKTNEAIELVVGNALIEPTAVVFGAIVGLLVDNVLGIVLMVVLNTGLNPSVKGRETEGVDEVLSVFAELTAEEVVLIVVRVEENAVEVEPPSGMFVPRSTCADNN</sequence>
<proteinExistence type="predicted"/>
<gene>
    <name evidence="2" type="ORF">ECPE_LOCUS12365</name>
</gene>
<evidence type="ECO:0000313" key="2">
    <source>
        <dbReference type="EMBL" id="VDP89637.1"/>
    </source>
</evidence>
<evidence type="ECO:0000313" key="4">
    <source>
        <dbReference type="WBParaSite" id="ECPE_0001240101-mRNA-1"/>
    </source>
</evidence>
<reference evidence="4" key="1">
    <citation type="submission" date="2016-06" db="UniProtKB">
        <authorList>
            <consortium name="WormBaseParasite"/>
        </authorList>
    </citation>
    <scope>IDENTIFICATION</scope>
</reference>
<feature type="transmembrane region" description="Helical" evidence="1">
    <location>
        <begin position="268"/>
        <end position="291"/>
    </location>
</feature>
<reference evidence="2 3" key="2">
    <citation type="submission" date="2018-11" db="EMBL/GenBank/DDBJ databases">
        <authorList>
            <consortium name="Pathogen Informatics"/>
        </authorList>
    </citation>
    <scope>NUCLEOTIDE SEQUENCE [LARGE SCALE GENOMIC DNA]</scope>
    <source>
        <strain evidence="2 3">Egypt</strain>
    </source>
</reference>
<keyword evidence="3" id="KW-1185">Reference proteome</keyword>
<accession>A0A183AZI0</accession>
<protein>
    <submittedName>
        <fullName evidence="2 4">Uncharacterized protein</fullName>
    </submittedName>
</protein>
<keyword evidence="1" id="KW-0812">Transmembrane</keyword>
<organism evidence="4">
    <name type="scientific">Echinostoma caproni</name>
    <dbReference type="NCBI Taxonomy" id="27848"/>
    <lineage>
        <taxon>Eukaryota</taxon>
        <taxon>Metazoa</taxon>
        <taxon>Spiralia</taxon>
        <taxon>Lophotrochozoa</taxon>
        <taxon>Platyhelminthes</taxon>
        <taxon>Trematoda</taxon>
        <taxon>Digenea</taxon>
        <taxon>Plagiorchiida</taxon>
        <taxon>Echinostomata</taxon>
        <taxon>Echinostomatoidea</taxon>
        <taxon>Echinostomatidae</taxon>
        <taxon>Echinostoma</taxon>
    </lineage>
</organism>
<keyword evidence="1" id="KW-1133">Transmembrane helix</keyword>
<feature type="transmembrane region" description="Helical" evidence="1">
    <location>
        <begin position="49"/>
        <end position="68"/>
    </location>
</feature>
<name>A0A183AZI0_9TREM</name>